<organism evidence="2">
    <name type="scientific">bioreactor metagenome</name>
    <dbReference type="NCBI Taxonomy" id="1076179"/>
    <lineage>
        <taxon>unclassified sequences</taxon>
        <taxon>metagenomes</taxon>
        <taxon>ecological metagenomes</taxon>
    </lineage>
</organism>
<dbReference type="AlphaFoldDB" id="A0A645F2J6"/>
<dbReference type="PANTHER" id="PTHR34504">
    <property type="entry name" value="ANTITOXIN HICB"/>
    <property type="match status" value="1"/>
</dbReference>
<protein>
    <recommendedName>
        <fullName evidence="1">HicB-like antitoxin of toxin-antitoxin system domain-containing protein</fullName>
    </recommendedName>
</protein>
<name>A0A645F2J6_9ZZZZ</name>
<dbReference type="EMBL" id="VSSQ01053736">
    <property type="protein sequence ID" value="MPN07732.1"/>
    <property type="molecule type" value="Genomic_DNA"/>
</dbReference>
<sequence length="106" mass="11923">MTRQFSVIIEQDRDGYYVASVPSLRGCHTQAKSLDELSVRIKEAIELCLEVEGDDPEFLDFIGVQQVAFRYDAAACPHRKITGDRPVKSRIQCCPYQGQPLFSAAQ</sequence>
<evidence type="ECO:0000313" key="2">
    <source>
        <dbReference type="EMBL" id="MPN07732.1"/>
    </source>
</evidence>
<dbReference type="SUPFAM" id="SSF143100">
    <property type="entry name" value="TTHA1013/TTHA0281-like"/>
    <property type="match status" value="1"/>
</dbReference>
<dbReference type="Gene3D" id="3.30.160.250">
    <property type="match status" value="1"/>
</dbReference>
<comment type="caution">
    <text evidence="2">The sequence shown here is derived from an EMBL/GenBank/DDBJ whole genome shotgun (WGS) entry which is preliminary data.</text>
</comment>
<dbReference type="Pfam" id="PF15919">
    <property type="entry name" value="HicB_lk_antitox"/>
    <property type="match status" value="1"/>
</dbReference>
<dbReference type="InterPro" id="IPR031807">
    <property type="entry name" value="HicB-like"/>
</dbReference>
<proteinExistence type="predicted"/>
<dbReference type="PANTHER" id="PTHR34504:SF2">
    <property type="entry name" value="UPF0150 PROTEIN SSL0259"/>
    <property type="match status" value="1"/>
</dbReference>
<accession>A0A645F2J6</accession>
<reference evidence="2" key="1">
    <citation type="submission" date="2019-08" db="EMBL/GenBank/DDBJ databases">
        <authorList>
            <person name="Kucharzyk K."/>
            <person name="Murdoch R.W."/>
            <person name="Higgins S."/>
            <person name="Loffler F."/>
        </authorList>
    </citation>
    <scope>NUCLEOTIDE SEQUENCE</scope>
</reference>
<gene>
    <name evidence="2" type="ORF">SDC9_155004</name>
</gene>
<feature type="domain" description="HicB-like antitoxin of toxin-antitoxin system" evidence="1">
    <location>
        <begin position="5"/>
        <end position="55"/>
    </location>
</feature>
<dbReference type="InterPro" id="IPR035069">
    <property type="entry name" value="TTHA1013/TTHA0281-like"/>
</dbReference>
<dbReference type="InterPro" id="IPR051404">
    <property type="entry name" value="TA_system_antitoxin"/>
</dbReference>
<evidence type="ECO:0000259" key="1">
    <source>
        <dbReference type="Pfam" id="PF15919"/>
    </source>
</evidence>